<feature type="region of interest" description="Disordered" evidence="1">
    <location>
        <begin position="45"/>
        <end position="69"/>
    </location>
</feature>
<dbReference type="AlphaFoldDB" id="A0A5C5URT3"/>
<dbReference type="RefSeq" id="WP_146323480.1">
    <property type="nucleotide sequence ID" value="NZ_BAABLR010000027.1"/>
</dbReference>
<evidence type="ECO:0000256" key="1">
    <source>
        <dbReference type="SAM" id="MobiDB-lite"/>
    </source>
</evidence>
<reference evidence="2 3" key="1">
    <citation type="submission" date="2019-08" db="EMBL/GenBank/DDBJ databases">
        <authorList>
            <person name="Lei W."/>
        </authorList>
    </citation>
    <scope>NUCLEOTIDE SEQUENCE [LARGE SCALE GENOMIC DNA]</scope>
    <source>
        <strain evidence="2 3">CCUG 58627</strain>
    </source>
</reference>
<dbReference type="Proteomes" id="UP000320791">
    <property type="component" value="Unassembled WGS sequence"/>
</dbReference>
<sequence>MKISFSASKLTIGELRKLIDAVDAIGLPDTTPVVVEEDDLVVDLGGQRDARADRRPPRPSEAGSPIDPAVRRVRDAFGDVLRDYL</sequence>
<organism evidence="2 3">
    <name type="scientific">Corynebacterium canis</name>
    <dbReference type="NCBI Taxonomy" id="679663"/>
    <lineage>
        <taxon>Bacteria</taxon>
        <taxon>Bacillati</taxon>
        <taxon>Actinomycetota</taxon>
        <taxon>Actinomycetes</taxon>
        <taxon>Mycobacteriales</taxon>
        <taxon>Corynebacteriaceae</taxon>
        <taxon>Corynebacterium</taxon>
    </lineage>
</organism>
<accession>A0A5C5URT3</accession>
<gene>
    <name evidence="2" type="ORF">FRX94_02185</name>
</gene>
<feature type="compositionally biased region" description="Basic and acidic residues" evidence="1">
    <location>
        <begin position="46"/>
        <end position="58"/>
    </location>
</feature>
<protein>
    <submittedName>
        <fullName evidence="2">Uncharacterized protein</fullName>
    </submittedName>
</protein>
<dbReference type="EMBL" id="VOHM01000003">
    <property type="protein sequence ID" value="TWT28718.1"/>
    <property type="molecule type" value="Genomic_DNA"/>
</dbReference>
<proteinExistence type="predicted"/>
<evidence type="ECO:0000313" key="2">
    <source>
        <dbReference type="EMBL" id="TWT28718.1"/>
    </source>
</evidence>
<keyword evidence="3" id="KW-1185">Reference proteome</keyword>
<evidence type="ECO:0000313" key="3">
    <source>
        <dbReference type="Proteomes" id="UP000320791"/>
    </source>
</evidence>
<name>A0A5C5URT3_9CORY</name>
<comment type="caution">
    <text evidence="2">The sequence shown here is derived from an EMBL/GenBank/DDBJ whole genome shotgun (WGS) entry which is preliminary data.</text>
</comment>